<evidence type="ECO:0000259" key="14">
    <source>
        <dbReference type="PROSITE" id="PS51352"/>
    </source>
</evidence>
<comment type="similarity">
    <text evidence="10">Belongs to the peroxiredoxin family. BCP/PrxQ subfamily.</text>
</comment>
<dbReference type="SUPFAM" id="SSF52833">
    <property type="entry name" value="Thioredoxin-like"/>
    <property type="match status" value="1"/>
</dbReference>
<evidence type="ECO:0000256" key="11">
    <source>
        <dbReference type="ARBA" id="ARBA00042639"/>
    </source>
</evidence>
<comment type="function">
    <text evidence="1">Thiol-specific peroxidase that catalyzes the reduction of hydrogen peroxide and organic hydroperoxides to water and alcohols, respectively. Plays a role in cell protection against oxidative stress by detoxifying peroxides and as sensor of hydrogen peroxide-mediated signaling events.</text>
</comment>
<sequence length="154" mass="16370">MPLKEGFLAPDLRLPLGAGGEVSLAGLRGRKVVVYFYPKDNTPGCTTEALEFNALKPQFEAAGVTVIGVSPDAVASHQKFAAKHGLDIALAADPEQTTLAAWGVWVEKSMYGRKYMGVERTTVLIGADGKIIRIWRKVKPAGHAAEVLAAARAA</sequence>
<dbReference type="EMBL" id="SLWL01000014">
    <property type="protein sequence ID" value="TCO10356.1"/>
    <property type="molecule type" value="Genomic_DNA"/>
</dbReference>
<evidence type="ECO:0000256" key="12">
    <source>
        <dbReference type="ARBA" id="ARBA00049091"/>
    </source>
</evidence>
<dbReference type="FunFam" id="3.40.30.10:FF:000007">
    <property type="entry name" value="Thioredoxin-dependent thiol peroxidase"/>
    <property type="match status" value="1"/>
</dbReference>
<evidence type="ECO:0000256" key="7">
    <source>
        <dbReference type="ARBA" id="ARBA00023157"/>
    </source>
</evidence>
<dbReference type="CDD" id="cd03017">
    <property type="entry name" value="PRX_BCP"/>
    <property type="match status" value="1"/>
</dbReference>
<comment type="subunit">
    <text evidence="2">Monomer.</text>
</comment>
<accession>A0A4R2GQJ3</accession>
<evidence type="ECO:0000256" key="8">
    <source>
        <dbReference type="ARBA" id="ARBA00023284"/>
    </source>
</evidence>
<name>A0A4R2GQJ3_9HYPH</name>
<evidence type="ECO:0000256" key="3">
    <source>
        <dbReference type="ARBA" id="ARBA00013017"/>
    </source>
</evidence>
<evidence type="ECO:0000256" key="10">
    <source>
        <dbReference type="ARBA" id="ARBA00038489"/>
    </source>
</evidence>
<dbReference type="InterPro" id="IPR024706">
    <property type="entry name" value="Peroxiredoxin_AhpC-typ"/>
</dbReference>
<evidence type="ECO:0000256" key="4">
    <source>
        <dbReference type="ARBA" id="ARBA00022559"/>
    </source>
</evidence>
<keyword evidence="4" id="KW-0575">Peroxidase</keyword>
<dbReference type="Gene3D" id="3.40.30.10">
    <property type="entry name" value="Glutaredoxin"/>
    <property type="match status" value="1"/>
</dbReference>
<comment type="catalytic activity">
    <reaction evidence="12">
        <text>a hydroperoxide + [thioredoxin]-dithiol = an alcohol + [thioredoxin]-disulfide + H2O</text>
        <dbReference type="Rhea" id="RHEA:62620"/>
        <dbReference type="Rhea" id="RHEA-COMP:10698"/>
        <dbReference type="Rhea" id="RHEA-COMP:10700"/>
        <dbReference type="ChEBI" id="CHEBI:15377"/>
        <dbReference type="ChEBI" id="CHEBI:29950"/>
        <dbReference type="ChEBI" id="CHEBI:30879"/>
        <dbReference type="ChEBI" id="CHEBI:35924"/>
        <dbReference type="ChEBI" id="CHEBI:50058"/>
        <dbReference type="EC" id="1.11.1.24"/>
    </reaction>
</comment>
<keyword evidence="6" id="KW-0560">Oxidoreductase</keyword>
<dbReference type="PROSITE" id="PS51352">
    <property type="entry name" value="THIOREDOXIN_2"/>
    <property type="match status" value="1"/>
</dbReference>
<dbReference type="AlphaFoldDB" id="A0A4R2GQJ3"/>
<dbReference type="GO" id="GO:0034599">
    <property type="term" value="P:cellular response to oxidative stress"/>
    <property type="evidence" value="ECO:0007669"/>
    <property type="project" value="TreeGrafter"/>
</dbReference>
<protein>
    <recommendedName>
        <fullName evidence="3">thioredoxin-dependent peroxiredoxin</fullName>
        <ecNumber evidence="3">1.11.1.24</ecNumber>
    </recommendedName>
    <alternativeName>
        <fullName evidence="9">Thioredoxin peroxidase</fullName>
    </alternativeName>
    <alternativeName>
        <fullName evidence="11">Thioredoxin-dependent peroxiredoxin Bcp</fullName>
    </alternativeName>
</protein>
<evidence type="ECO:0000256" key="13">
    <source>
        <dbReference type="PIRSR" id="PIRSR000239-1"/>
    </source>
</evidence>
<dbReference type="PIRSF" id="PIRSF000239">
    <property type="entry name" value="AHPC"/>
    <property type="match status" value="1"/>
</dbReference>
<evidence type="ECO:0000256" key="6">
    <source>
        <dbReference type="ARBA" id="ARBA00023002"/>
    </source>
</evidence>
<evidence type="ECO:0000256" key="2">
    <source>
        <dbReference type="ARBA" id="ARBA00011245"/>
    </source>
</evidence>
<keyword evidence="7" id="KW-1015">Disulfide bond</keyword>
<dbReference type="PANTHER" id="PTHR42801">
    <property type="entry name" value="THIOREDOXIN-DEPENDENT PEROXIDE REDUCTASE"/>
    <property type="match status" value="1"/>
</dbReference>
<gene>
    <name evidence="15" type="ORF">EV666_11460</name>
</gene>
<dbReference type="Proteomes" id="UP000294881">
    <property type="component" value="Unassembled WGS sequence"/>
</dbReference>
<proteinExistence type="inferred from homology"/>
<dbReference type="EC" id="1.11.1.24" evidence="3"/>
<evidence type="ECO:0000256" key="5">
    <source>
        <dbReference type="ARBA" id="ARBA00022862"/>
    </source>
</evidence>
<evidence type="ECO:0000313" key="15">
    <source>
        <dbReference type="EMBL" id="TCO10356.1"/>
    </source>
</evidence>
<dbReference type="InterPro" id="IPR000866">
    <property type="entry name" value="AhpC/TSA"/>
</dbReference>
<dbReference type="InterPro" id="IPR013766">
    <property type="entry name" value="Thioredoxin_domain"/>
</dbReference>
<dbReference type="PANTHER" id="PTHR42801:SF4">
    <property type="entry name" value="AHPC_TSA FAMILY PROTEIN"/>
    <property type="match status" value="1"/>
</dbReference>
<dbReference type="GO" id="GO:0045454">
    <property type="term" value="P:cell redox homeostasis"/>
    <property type="evidence" value="ECO:0007669"/>
    <property type="project" value="TreeGrafter"/>
</dbReference>
<evidence type="ECO:0000313" key="16">
    <source>
        <dbReference type="Proteomes" id="UP000294881"/>
    </source>
</evidence>
<feature type="domain" description="Thioredoxin" evidence="14">
    <location>
        <begin position="3"/>
        <end position="154"/>
    </location>
</feature>
<dbReference type="GO" id="GO:0008379">
    <property type="term" value="F:thioredoxin peroxidase activity"/>
    <property type="evidence" value="ECO:0007669"/>
    <property type="project" value="TreeGrafter"/>
</dbReference>
<keyword evidence="16" id="KW-1185">Reference proteome</keyword>
<keyword evidence="5" id="KW-0049">Antioxidant</keyword>
<feature type="active site" description="Cysteine sulfenic acid (-SOH) intermediate; for peroxidase activity" evidence="13">
    <location>
        <position position="45"/>
    </location>
</feature>
<reference evidence="15 16" key="1">
    <citation type="submission" date="2019-03" db="EMBL/GenBank/DDBJ databases">
        <title>Genomic Encyclopedia of Type Strains, Phase IV (KMG-IV): sequencing the most valuable type-strain genomes for metagenomic binning, comparative biology and taxonomic classification.</title>
        <authorList>
            <person name="Goeker M."/>
        </authorList>
    </citation>
    <scope>NUCLEOTIDE SEQUENCE [LARGE SCALE GENOMIC DNA]</scope>
    <source>
        <strain evidence="15 16">DSM 22958</strain>
    </source>
</reference>
<evidence type="ECO:0000256" key="1">
    <source>
        <dbReference type="ARBA" id="ARBA00003330"/>
    </source>
</evidence>
<dbReference type="InterPro" id="IPR036249">
    <property type="entry name" value="Thioredoxin-like_sf"/>
</dbReference>
<dbReference type="RefSeq" id="WP_132009634.1">
    <property type="nucleotide sequence ID" value="NZ_JBHUNN010000002.1"/>
</dbReference>
<dbReference type="Pfam" id="PF00578">
    <property type="entry name" value="AhpC-TSA"/>
    <property type="match status" value="1"/>
</dbReference>
<organism evidence="15 16">
    <name type="scientific">Camelimonas lactis</name>
    <dbReference type="NCBI Taxonomy" id="659006"/>
    <lineage>
        <taxon>Bacteria</taxon>
        <taxon>Pseudomonadati</taxon>
        <taxon>Pseudomonadota</taxon>
        <taxon>Alphaproteobacteria</taxon>
        <taxon>Hyphomicrobiales</taxon>
        <taxon>Chelatococcaceae</taxon>
        <taxon>Camelimonas</taxon>
    </lineage>
</organism>
<dbReference type="OrthoDB" id="9812811at2"/>
<comment type="caution">
    <text evidence="15">The sequence shown here is derived from an EMBL/GenBank/DDBJ whole genome shotgun (WGS) entry which is preliminary data.</text>
</comment>
<evidence type="ECO:0000256" key="9">
    <source>
        <dbReference type="ARBA" id="ARBA00032824"/>
    </source>
</evidence>
<keyword evidence="8" id="KW-0676">Redox-active center</keyword>
<dbReference type="GO" id="GO:0005737">
    <property type="term" value="C:cytoplasm"/>
    <property type="evidence" value="ECO:0007669"/>
    <property type="project" value="TreeGrafter"/>
</dbReference>
<dbReference type="InterPro" id="IPR050924">
    <property type="entry name" value="Peroxiredoxin_BCP/PrxQ"/>
</dbReference>